<dbReference type="InterPro" id="IPR002081">
    <property type="entry name" value="Cryptochrome/DNA_photolyase_1"/>
</dbReference>
<feature type="site" description="Electron transfer via tryptophanyl radical" evidence="5">
    <location>
        <position position="393"/>
    </location>
</feature>
<dbReference type="GO" id="GO:0071949">
    <property type="term" value="F:FAD binding"/>
    <property type="evidence" value="ECO:0007669"/>
    <property type="project" value="TreeGrafter"/>
</dbReference>
<dbReference type="InterPro" id="IPR006050">
    <property type="entry name" value="DNA_photolyase_N"/>
</dbReference>
<feature type="site" description="Electron transfer via tryptophanyl radical" evidence="5">
    <location>
        <position position="370"/>
    </location>
</feature>
<dbReference type="GO" id="GO:0003904">
    <property type="term" value="F:deoxyribodipyrimidine photo-lyase activity"/>
    <property type="evidence" value="ECO:0007669"/>
    <property type="project" value="TreeGrafter"/>
</dbReference>
<name>A0A5A9W5H8_9GAMM</name>
<accession>A0A5A9W5H8</accession>
<comment type="cofactor">
    <cofactor evidence="4">
        <name>FAD</name>
        <dbReference type="ChEBI" id="CHEBI:57692"/>
    </cofactor>
    <text evidence="4">Binds 1 FAD per subunit.</text>
</comment>
<proteinExistence type="inferred from homology"/>
<dbReference type="PRINTS" id="PR00147">
    <property type="entry name" value="DNAPHOTLYASE"/>
</dbReference>
<keyword evidence="9" id="KW-1185">Reference proteome</keyword>
<evidence type="ECO:0000256" key="1">
    <source>
        <dbReference type="ARBA" id="ARBA00001932"/>
    </source>
</evidence>
<feature type="site" description="Electron transfer via tryptophanyl radical" evidence="5">
    <location>
        <position position="317"/>
    </location>
</feature>
<feature type="domain" description="Photolyase/cryptochrome alpha/beta" evidence="7">
    <location>
        <begin position="1"/>
        <end position="133"/>
    </location>
</feature>
<dbReference type="GO" id="GO:0003677">
    <property type="term" value="F:DNA binding"/>
    <property type="evidence" value="ECO:0007669"/>
    <property type="project" value="TreeGrafter"/>
</dbReference>
<dbReference type="SUPFAM" id="SSF48173">
    <property type="entry name" value="Cryptochrome/photolyase FAD-binding domain"/>
    <property type="match status" value="1"/>
</dbReference>
<gene>
    <name evidence="8" type="ORF">E1H14_03145</name>
</gene>
<comment type="similarity">
    <text evidence="6">Belongs to the DNA photolyase family.</text>
</comment>
<evidence type="ECO:0000259" key="7">
    <source>
        <dbReference type="PROSITE" id="PS51645"/>
    </source>
</evidence>
<reference evidence="8 9" key="1">
    <citation type="submission" date="2019-03" db="EMBL/GenBank/DDBJ databases">
        <title>Nitrincola sp. nov. isolated from an Indian soda lake.</title>
        <authorList>
            <person name="Joshi A."/>
            <person name="Thite S.V."/>
            <person name="Joseph N."/>
            <person name="Dhotre D."/>
            <person name="Moorthy M."/>
            <person name="Shouche Y.S."/>
        </authorList>
    </citation>
    <scope>NUCLEOTIDE SEQUENCE [LARGE SCALE GENOMIC DNA]</scope>
    <source>
        <strain evidence="8 9">MEB193</strain>
    </source>
</reference>
<feature type="binding site" evidence="4">
    <location>
        <begin position="284"/>
        <end position="291"/>
    </location>
    <ligand>
        <name>FAD</name>
        <dbReference type="ChEBI" id="CHEBI:57692"/>
    </ligand>
</feature>
<dbReference type="Proteomes" id="UP000325302">
    <property type="component" value="Unassembled WGS sequence"/>
</dbReference>
<evidence type="ECO:0000256" key="3">
    <source>
        <dbReference type="ARBA" id="ARBA00022827"/>
    </source>
</evidence>
<dbReference type="InterPro" id="IPR005101">
    <property type="entry name" value="Cryptochr/Photolyase_FAD-bd"/>
</dbReference>
<dbReference type="Gene3D" id="1.25.40.80">
    <property type="match status" value="1"/>
</dbReference>
<dbReference type="GO" id="GO:0009416">
    <property type="term" value="P:response to light stimulus"/>
    <property type="evidence" value="ECO:0007669"/>
    <property type="project" value="TreeGrafter"/>
</dbReference>
<feature type="binding site" evidence="4">
    <location>
        <begin position="246"/>
        <end position="250"/>
    </location>
    <ligand>
        <name>FAD</name>
        <dbReference type="ChEBI" id="CHEBI:57692"/>
    </ligand>
</feature>
<dbReference type="OrthoDB" id="9772484at2"/>
<dbReference type="Gene3D" id="3.40.50.620">
    <property type="entry name" value="HUPs"/>
    <property type="match status" value="1"/>
</dbReference>
<evidence type="ECO:0000313" key="9">
    <source>
        <dbReference type="Proteomes" id="UP000325302"/>
    </source>
</evidence>
<dbReference type="SUPFAM" id="SSF52425">
    <property type="entry name" value="Cryptochrome/photolyase, N-terminal domain"/>
    <property type="match status" value="1"/>
</dbReference>
<dbReference type="AlphaFoldDB" id="A0A5A9W5H8"/>
<dbReference type="InterPro" id="IPR036134">
    <property type="entry name" value="Crypto/Photolyase_FAD-like_sf"/>
</dbReference>
<dbReference type="InterPro" id="IPR036155">
    <property type="entry name" value="Crypto/Photolyase_N_sf"/>
</dbReference>
<dbReference type="PANTHER" id="PTHR11455:SF9">
    <property type="entry name" value="CRYPTOCHROME CIRCADIAN CLOCK 5 ISOFORM X1"/>
    <property type="match status" value="1"/>
</dbReference>
<evidence type="ECO:0000256" key="5">
    <source>
        <dbReference type="PIRSR" id="PIRSR602081-2"/>
    </source>
</evidence>
<dbReference type="Pfam" id="PF03441">
    <property type="entry name" value="FAD_binding_7"/>
    <property type="match status" value="1"/>
</dbReference>
<protein>
    <submittedName>
        <fullName evidence="8">Deoxyribodipyrimidine photo-lyase</fullName>
    </submittedName>
</protein>
<evidence type="ECO:0000256" key="6">
    <source>
        <dbReference type="RuleBase" id="RU004182"/>
    </source>
</evidence>
<dbReference type="PROSITE" id="PS51645">
    <property type="entry name" value="PHR_CRY_ALPHA_BETA"/>
    <property type="match status" value="1"/>
</dbReference>
<dbReference type="RefSeq" id="WP_149390008.1">
    <property type="nucleotide sequence ID" value="NZ_SMRS01000002.1"/>
</dbReference>
<sequence>MNLVWLRNDLRRMDNPALFYACEHTGPVVALVTLTPEQWRRHDESPWRMALWLQQLAALSTRLEALNIPLRLLEVPTFAEVPDALALLCQDLGVENLWFNYEYPLNERHRDAKVCALLERQGVQCRGFHAELIIPPGQIRNGQGTPFKVFTPYSRRWRQVLQQLYLQAPLPLPARQAQAACASDSVPAAETWLATRFADAIAPDSTRMHSLWPVGEEVVHQRLLEFVQQRERQYAQQRDFPFRDQTSRISPYLTLGAVSPRQCLFALMQQYQDDRWLDSTWLTELIWREFYRHLLVDFPEQSRWQPFRPEVEARIHWQEDERLFQAWCQGETGYPIVDAAMKQLLATGWMHNRLRMIVGSFLTKLLRQDWRKGAAFFMQHLIDGDFASNLGGWQWCASVGADAAPYFRIFNPQLQSEKFDPSGEFLAQWLPELRQVSAKARHLPGAGQALGRPAPIVDYRAARAAALADYQQAS</sequence>
<dbReference type="InterPro" id="IPR014729">
    <property type="entry name" value="Rossmann-like_a/b/a_fold"/>
</dbReference>
<evidence type="ECO:0000256" key="4">
    <source>
        <dbReference type="PIRSR" id="PIRSR602081-1"/>
    </source>
</evidence>
<keyword evidence="8" id="KW-0456">Lyase</keyword>
<keyword evidence="3 4" id="KW-0274">FAD</keyword>
<evidence type="ECO:0000313" key="8">
    <source>
        <dbReference type="EMBL" id="KAA0875704.1"/>
    </source>
</evidence>
<evidence type="ECO:0000256" key="2">
    <source>
        <dbReference type="ARBA" id="ARBA00022630"/>
    </source>
</evidence>
<comment type="cofactor">
    <cofactor evidence="1">
        <name>(6R)-5,10-methylene-5,6,7,8-tetrahydrofolate</name>
        <dbReference type="ChEBI" id="CHEBI:15636"/>
    </cofactor>
</comment>
<dbReference type="Gene3D" id="1.10.579.10">
    <property type="entry name" value="DNA Cyclobutane Dipyrimidine Photolyase, subunit A, domain 3"/>
    <property type="match status" value="1"/>
</dbReference>
<dbReference type="Pfam" id="PF00875">
    <property type="entry name" value="DNA_photolyase"/>
    <property type="match status" value="1"/>
</dbReference>
<dbReference type="PANTHER" id="PTHR11455">
    <property type="entry name" value="CRYPTOCHROME"/>
    <property type="match status" value="1"/>
</dbReference>
<comment type="caution">
    <text evidence="8">The sequence shown here is derived from an EMBL/GenBank/DDBJ whole genome shotgun (WGS) entry which is preliminary data.</text>
</comment>
<organism evidence="8 9">
    <name type="scientific">Nitrincola tapanii</name>
    <dbReference type="NCBI Taxonomy" id="1708751"/>
    <lineage>
        <taxon>Bacteria</taxon>
        <taxon>Pseudomonadati</taxon>
        <taxon>Pseudomonadota</taxon>
        <taxon>Gammaproteobacteria</taxon>
        <taxon>Oceanospirillales</taxon>
        <taxon>Oceanospirillaceae</taxon>
        <taxon>Nitrincola</taxon>
    </lineage>
</organism>
<feature type="binding site" evidence="4">
    <location>
        <position position="234"/>
    </location>
    <ligand>
        <name>FAD</name>
        <dbReference type="ChEBI" id="CHEBI:57692"/>
    </ligand>
</feature>
<keyword evidence="6" id="KW-0157">Chromophore</keyword>
<dbReference type="EMBL" id="SMRS01000002">
    <property type="protein sequence ID" value="KAA0875704.1"/>
    <property type="molecule type" value="Genomic_DNA"/>
</dbReference>
<keyword evidence="2 4" id="KW-0285">Flavoprotein</keyword>
<feature type="binding site" evidence="4">
    <location>
        <begin position="383"/>
        <end position="385"/>
    </location>
    <ligand>
        <name>FAD</name>
        <dbReference type="ChEBI" id="CHEBI:57692"/>
    </ligand>
</feature>
<feature type="binding site" evidence="4">
    <location>
        <position position="281"/>
    </location>
    <ligand>
        <name>FAD</name>
        <dbReference type="ChEBI" id="CHEBI:57692"/>
    </ligand>
</feature>